<keyword evidence="2" id="KW-1003">Cell membrane</keyword>
<sequence>MSQAILQLADITKHYSDVRALNQASLSLYAGQAMALLGENGAGKSMLMAVLSGVIKPDAGKIIFQGKEQHFHHPKAAQDKGICIIHQELNLIPELSIADNIF</sequence>
<evidence type="ECO:0000256" key="2">
    <source>
        <dbReference type="ARBA" id="ARBA00022475"/>
    </source>
</evidence>
<dbReference type="Pfam" id="PF00005">
    <property type="entry name" value="ABC_tran"/>
    <property type="match status" value="1"/>
</dbReference>
<dbReference type="InterPro" id="IPR027417">
    <property type="entry name" value="P-loop_NTPase"/>
</dbReference>
<evidence type="ECO:0000313" key="8">
    <source>
        <dbReference type="EMBL" id="MCL1123263.1"/>
    </source>
</evidence>
<keyword evidence="9" id="KW-1185">Reference proteome</keyword>
<protein>
    <submittedName>
        <fullName evidence="8">ATP-binding cassette domain-containing protein</fullName>
    </submittedName>
</protein>
<name>A0ABT0L6E9_9GAMM</name>
<evidence type="ECO:0000256" key="6">
    <source>
        <dbReference type="ARBA" id="ARBA00023136"/>
    </source>
</evidence>
<dbReference type="InterPro" id="IPR003439">
    <property type="entry name" value="ABC_transporter-like_ATP-bd"/>
</dbReference>
<evidence type="ECO:0000256" key="4">
    <source>
        <dbReference type="ARBA" id="ARBA00022840"/>
    </source>
</evidence>
<comment type="caution">
    <text evidence="8">The sequence shown here is derived from an EMBL/GenBank/DDBJ whole genome shotgun (WGS) entry which is preliminary data.</text>
</comment>
<dbReference type="Proteomes" id="UP001203423">
    <property type="component" value="Unassembled WGS sequence"/>
</dbReference>
<dbReference type="SUPFAM" id="SSF52540">
    <property type="entry name" value="P-loop containing nucleoside triphosphate hydrolases"/>
    <property type="match status" value="1"/>
</dbReference>
<dbReference type="PANTHER" id="PTHR43790:SF3">
    <property type="entry name" value="D-ALLOSE IMPORT ATP-BINDING PROTEIN ALSA-RELATED"/>
    <property type="match status" value="1"/>
</dbReference>
<accession>A0ABT0L6E9</accession>
<evidence type="ECO:0000259" key="7">
    <source>
        <dbReference type="Pfam" id="PF00005"/>
    </source>
</evidence>
<evidence type="ECO:0000256" key="3">
    <source>
        <dbReference type="ARBA" id="ARBA00022741"/>
    </source>
</evidence>
<dbReference type="RefSeq" id="WP_248938550.1">
    <property type="nucleotide sequence ID" value="NZ_JAKIKS010000004.1"/>
</dbReference>
<keyword evidence="1" id="KW-0813">Transport</keyword>
<dbReference type="GO" id="GO:0005524">
    <property type="term" value="F:ATP binding"/>
    <property type="evidence" value="ECO:0007669"/>
    <property type="project" value="UniProtKB-KW"/>
</dbReference>
<keyword evidence="3" id="KW-0547">Nucleotide-binding</keyword>
<dbReference type="EMBL" id="JAKIKS010000004">
    <property type="protein sequence ID" value="MCL1123263.1"/>
    <property type="molecule type" value="Genomic_DNA"/>
</dbReference>
<keyword evidence="6" id="KW-0472">Membrane</keyword>
<keyword evidence="4 8" id="KW-0067">ATP-binding</keyword>
<dbReference type="InterPro" id="IPR050107">
    <property type="entry name" value="ABC_carbohydrate_import_ATPase"/>
</dbReference>
<evidence type="ECO:0000256" key="1">
    <source>
        <dbReference type="ARBA" id="ARBA00022448"/>
    </source>
</evidence>
<feature type="domain" description="ABC transporter" evidence="7">
    <location>
        <begin position="21"/>
        <end position="100"/>
    </location>
</feature>
<dbReference type="PANTHER" id="PTHR43790">
    <property type="entry name" value="CARBOHYDRATE TRANSPORT ATP-BINDING PROTEIN MG119-RELATED"/>
    <property type="match status" value="1"/>
</dbReference>
<evidence type="ECO:0000313" key="9">
    <source>
        <dbReference type="Proteomes" id="UP001203423"/>
    </source>
</evidence>
<evidence type="ECO:0000256" key="5">
    <source>
        <dbReference type="ARBA" id="ARBA00022967"/>
    </source>
</evidence>
<dbReference type="Gene3D" id="3.40.50.300">
    <property type="entry name" value="P-loop containing nucleotide triphosphate hydrolases"/>
    <property type="match status" value="1"/>
</dbReference>
<organism evidence="8 9">
    <name type="scientific">Shewanella surugensis</name>
    <dbReference type="NCBI Taxonomy" id="212020"/>
    <lineage>
        <taxon>Bacteria</taxon>
        <taxon>Pseudomonadati</taxon>
        <taxon>Pseudomonadota</taxon>
        <taxon>Gammaproteobacteria</taxon>
        <taxon>Alteromonadales</taxon>
        <taxon>Shewanellaceae</taxon>
        <taxon>Shewanella</taxon>
    </lineage>
</organism>
<keyword evidence="5" id="KW-1278">Translocase</keyword>
<gene>
    <name evidence="8" type="ORF">L2764_01895</name>
</gene>
<proteinExistence type="predicted"/>
<reference evidence="8 9" key="1">
    <citation type="submission" date="2022-01" db="EMBL/GenBank/DDBJ databases">
        <title>Whole genome-based taxonomy of the Shewanellaceae.</title>
        <authorList>
            <person name="Martin-Rodriguez A.J."/>
        </authorList>
    </citation>
    <scope>NUCLEOTIDE SEQUENCE [LARGE SCALE GENOMIC DNA]</scope>
    <source>
        <strain evidence="8 9">DSM 17177</strain>
    </source>
</reference>